<evidence type="ECO:0000256" key="1">
    <source>
        <dbReference type="ARBA" id="ARBA00005495"/>
    </source>
</evidence>
<feature type="domain" description="CENP-V/GFA" evidence="5">
    <location>
        <begin position="2"/>
        <end position="106"/>
    </location>
</feature>
<dbReference type="GO" id="GO:0046872">
    <property type="term" value="F:metal ion binding"/>
    <property type="evidence" value="ECO:0007669"/>
    <property type="project" value="UniProtKB-KW"/>
</dbReference>
<dbReference type="GO" id="GO:0016846">
    <property type="term" value="F:carbon-sulfur lyase activity"/>
    <property type="evidence" value="ECO:0007669"/>
    <property type="project" value="InterPro"/>
</dbReference>
<keyword evidence="3" id="KW-0862">Zinc</keyword>
<dbReference type="PROSITE" id="PS51891">
    <property type="entry name" value="CENP_V_GFA"/>
    <property type="match status" value="1"/>
</dbReference>
<keyword evidence="4" id="KW-0456">Lyase</keyword>
<dbReference type="PANTHER" id="PTHR33337">
    <property type="entry name" value="GFA DOMAIN-CONTAINING PROTEIN"/>
    <property type="match status" value="1"/>
</dbReference>
<evidence type="ECO:0000256" key="2">
    <source>
        <dbReference type="ARBA" id="ARBA00022723"/>
    </source>
</evidence>
<keyword evidence="7" id="KW-1185">Reference proteome</keyword>
<dbReference type="SUPFAM" id="SSF51316">
    <property type="entry name" value="Mss4-like"/>
    <property type="match status" value="1"/>
</dbReference>
<reference evidence="6 7" key="1">
    <citation type="submission" date="2023-10" db="EMBL/GenBank/DDBJ databases">
        <title>Draft genome sequence of Xylaria bambusicola isolate GMP-LS, the root and basal stem rot pathogen of sugarcane in Indonesia.</title>
        <authorList>
            <person name="Selvaraj P."/>
            <person name="Muralishankar V."/>
            <person name="Muruganantham S."/>
            <person name="Sp S."/>
            <person name="Haryani S."/>
            <person name="Lau K.J.X."/>
            <person name="Naqvi N.I."/>
        </authorList>
    </citation>
    <scope>NUCLEOTIDE SEQUENCE [LARGE SCALE GENOMIC DNA]</scope>
    <source>
        <strain evidence="6">GMP-LS</strain>
    </source>
</reference>
<evidence type="ECO:0000259" key="5">
    <source>
        <dbReference type="PROSITE" id="PS51891"/>
    </source>
</evidence>
<evidence type="ECO:0000256" key="4">
    <source>
        <dbReference type="ARBA" id="ARBA00023239"/>
    </source>
</evidence>
<protein>
    <recommendedName>
        <fullName evidence="5">CENP-V/GFA domain-containing protein</fullName>
    </recommendedName>
</protein>
<dbReference type="InterPro" id="IPR006913">
    <property type="entry name" value="CENP-V/GFA"/>
</dbReference>
<comment type="caution">
    <text evidence="6">The sequence shown here is derived from an EMBL/GenBank/DDBJ whole genome shotgun (WGS) entry which is preliminary data.</text>
</comment>
<name>A0AAN7ZDF0_9PEZI</name>
<dbReference type="AlphaFoldDB" id="A0AAN7ZDF0"/>
<evidence type="ECO:0000313" key="7">
    <source>
        <dbReference type="Proteomes" id="UP001305414"/>
    </source>
</evidence>
<evidence type="ECO:0000256" key="3">
    <source>
        <dbReference type="ARBA" id="ARBA00022833"/>
    </source>
</evidence>
<gene>
    <name evidence="6" type="ORF">RRF57_012018</name>
</gene>
<dbReference type="PANTHER" id="PTHR33337:SF30">
    <property type="entry name" value="DUF636 DOMAIN PROTEIN (AFU_ORTHOLOGUE AFUA_1G03180)"/>
    <property type="match status" value="1"/>
</dbReference>
<dbReference type="Gene3D" id="3.90.1590.10">
    <property type="entry name" value="glutathione-dependent formaldehyde- activating enzyme (gfa)"/>
    <property type="match status" value="1"/>
</dbReference>
<dbReference type="Proteomes" id="UP001305414">
    <property type="component" value="Unassembled WGS sequence"/>
</dbReference>
<dbReference type="InterPro" id="IPR011057">
    <property type="entry name" value="Mss4-like_sf"/>
</dbReference>
<accession>A0AAN7ZDF0</accession>
<evidence type="ECO:0000313" key="6">
    <source>
        <dbReference type="EMBL" id="KAK5636306.1"/>
    </source>
</evidence>
<dbReference type="EMBL" id="JAWHQM010000066">
    <property type="protein sequence ID" value="KAK5636306.1"/>
    <property type="molecule type" value="Genomic_DNA"/>
</dbReference>
<comment type="similarity">
    <text evidence="1">Belongs to the Gfa family.</text>
</comment>
<sequence>MPEGGCFCGKVRYSVEGEPLGKAICHCLDCRKITGSTYSTNIIVAGPNFKLLSGTPKSIAKTAASGKEIVSHFCGDCGSTLFRDGPSFGDGKVIKVGTLDDINALDDAKPALELFASHRVNWVAEIPGAVQKTAMM</sequence>
<dbReference type="Pfam" id="PF04828">
    <property type="entry name" value="GFA"/>
    <property type="match status" value="1"/>
</dbReference>
<organism evidence="6 7">
    <name type="scientific">Xylaria bambusicola</name>
    <dbReference type="NCBI Taxonomy" id="326684"/>
    <lineage>
        <taxon>Eukaryota</taxon>
        <taxon>Fungi</taxon>
        <taxon>Dikarya</taxon>
        <taxon>Ascomycota</taxon>
        <taxon>Pezizomycotina</taxon>
        <taxon>Sordariomycetes</taxon>
        <taxon>Xylariomycetidae</taxon>
        <taxon>Xylariales</taxon>
        <taxon>Xylariaceae</taxon>
        <taxon>Xylaria</taxon>
    </lineage>
</organism>
<proteinExistence type="inferred from homology"/>
<keyword evidence="2" id="KW-0479">Metal-binding</keyword>